<dbReference type="GO" id="GO:0003908">
    <property type="term" value="F:methylated-DNA-[protein]-cysteine S-methyltransferase activity"/>
    <property type="evidence" value="ECO:0007669"/>
    <property type="project" value="UniProtKB-EC"/>
</dbReference>
<dbReference type="Gene3D" id="1.10.10.10">
    <property type="entry name" value="Winged helix-like DNA-binding domain superfamily/Winged helix DNA-binding domain"/>
    <property type="match status" value="1"/>
</dbReference>
<sequence>MNDDYHQIEKVIQFYLKSSREDFQPDRAAAHVGLDSSQLKILFEEWAGADPAVFFKCLKPAFIKSQMDGAVTLFDYMFDGEKSEPEISPDRYVEIEPIKPADLQNGLKIFYSSSQTMYGDILIASSGKGICYVSFIDQPASGADLLKRAFPGSFVINEQHDFHKEALKFFQEKAGDSNEKRLNLHVKGTPFQLSVWRALLTLSKGELTTYGDLAGINGRPKASRAVGSAVGKNPVAFIIPCHRVIASSGLIGNYRWGSVRKAAMVGRELAGNKKPASKKETGFELRNL</sequence>
<dbReference type="InterPro" id="IPR036388">
    <property type="entry name" value="WH-like_DNA-bd_sf"/>
</dbReference>
<dbReference type="AlphaFoldDB" id="A0A2N0VH13"/>
<evidence type="ECO:0000256" key="6">
    <source>
        <dbReference type="ARBA" id="ARBA00049348"/>
    </source>
</evidence>
<dbReference type="Proteomes" id="UP000233398">
    <property type="component" value="Unassembled WGS sequence"/>
</dbReference>
<dbReference type="OrthoDB" id="9802228at2"/>
<dbReference type="InterPro" id="IPR001497">
    <property type="entry name" value="MethylDNA_cys_MeTrfase_AS"/>
</dbReference>
<evidence type="ECO:0000256" key="2">
    <source>
        <dbReference type="ARBA" id="ARBA00022603"/>
    </source>
</evidence>
<evidence type="ECO:0000256" key="4">
    <source>
        <dbReference type="ARBA" id="ARBA00022763"/>
    </source>
</evidence>
<dbReference type="InterPro" id="IPR036631">
    <property type="entry name" value="MGMT_N_sf"/>
</dbReference>
<evidence type="ECO:0000259" key="7">
    <source>
        <dbReference type="Pfam" id="PF01035"/>
    </source>
</evidence>
<accession>A0A2N0VH13</accession>
<feature type="domain" description="Methylated-DNA-[protein]-cysteine S-methyltransferase DNA binding" evidence="7">
    <location>
        <begin position="190"/>
        <end position="268"/>
    </location>
</feature>
<dbReference type="InterPro" id="IPR036217">
    <property type="entry name" value="MethylDNA_cys_MeTrfase_DNAb"/>
</dbReference>
<gene>
    <name evidence="8" type="ORF">CWD77_07935</name>
</gene>
<dbReference type="GO" id="GO:0032259">
    <property type="term" value="P:methylation"/>
    <property type="evidence" value="ECO:0007669"/>
    <property type="project" value="UniProtKB-KW"/>
</dbReference>
<dbReference type="NCBIfam" id="TIGR00589">
    <property type="entry name" value="ogt"/>
    <property type="match status" value="1"/>
</dbReference>
<dbReference type="PROSITE" id="PS00374">
    <property type="entry name" value="MGMT"/>
    <property type="match status" value="1"/>
</dbReference>
<protein>
    <submittedName>
        <fullName evidence="8">Cysteine methyltransferase</fullName>
    </submittedName>
</protein>
<dbReference type="Pfam" id="PF01035">
    <property type="entry name" value="DNA_binding_1"/>
    <property type="match status" value="1"/>
</dbReference>
<comment type="catalytic activity">
    <reaction evidence="1">
        <text>a 4-O-methyl-thymidine in DNA + L-cysteinyl-[protein] = a thymidine in DNA + S-methyl-L-cysteinyl-[protein]</text>
        <dbReference type="Rhea" id="RHEA:53428"/>
        <dbReference type="Rhea" id="RHEA-COMP:10131"/>
        <dbReference type="Rhea" id="RHEA-COMP:10132"/>
        <dbReference type="Rhea" id="RHEA-COMP:13555"/>
        <dbReference type="Rhea" id="RHEA-COMP:13556"/>
        <dbReference type="ChEBI" id="CHEBI:29950"/>
        <dbReference type="ChEBI" id="CHEBI:82612"/>
        <dbReference type="ChEBI" id="CHEBI:137386"/>
        <dbReference type="ChEBI" id="CHEBI:137387"/>
        <dbReference type="EC" id="2.1.1.63"/>
    </reaction>
</comment>
<organism evidence="8 9">
    <name type="scientific">Rhodohalobacter barkolensis</name>
    <dbReference type="NCBI Taxonomy" id="2053187"/>
    <lineage>
        <taxon>Bacteria</taxon>
        <taxon>Pseudomonadati</taxon>
        <taxon>Balneolota</taxon>
        <taxon>Balneolia</taxon>
        <taxon>Balneolales</taxon>
        <taxon>Balneolaceae</taxon>
        <taxon>Rhodohalobacter</taxon>
    </lineage>
</organism>
<dbReference type="SUPFAM" id="SSF46767">
    <property type="entry name" value="Methylated DNA-protein cysteine methyltransferase, C-terminal domain"/>
    <property type="match status" value="1"/>
</dbReference>
<evidence type="ECO:0000256" key="1">
    <source>
        <dbReference type="ARBA" id="ARBA00001286"/>
    </source>
</evidence>
<dbReference type="Gene3D" id="3.30.160.70">
    <property type="entry name" value="Methylated DNA-protein cysteine methyltransferase domain"/>
    <property type="match status" value="1"/>
</dbReference>
<dbReference type="GO" id="GO:0006281">
    <property type="term" value="P:DNA repair"/>
    <property type="evidence" value="ECO:0007669"/>
    <property type="project" value="UniProtKB-KW"/>
</dbReference>
<keyword evidence="2 8" id="KW-0489">Methyltransferase</keyword>
<dbReference type="PANTHER" id="PTHR10815">
    <property type="entry name" value="METHYLATED-DNA--PROTEIN-CYSTEINE METHYLTRANSFERASE"/>
    <property type="match status" value="1"/>
</dbReference>
<dbReference type="PANTHER" id="PTHR10815:SF13">
    <property type="entry name" value="METHYLATED-DNA--PROTEIN-CYSTEINE METHYLTRANSFERASE"/>
    <property type="match status" value="1"/>
</dbReference>
<dbReference type="InterPro" id="IPR014048">
    <property type="entry name" value="MethylDNA_cys_MeTrfase_DNA-bd"/>
</dbReference>
<evidence type="ECO:0000313" key="9">
    <source>
        <dbReference type="Proteomes" id="UP000233398"/>
    </source>
</evidence>
<keyword evidence="3 8" id="KW-0808">Transferase</keyword>
<keyword evidence="9" id="KW-1185">Reference proteome</keyword>
<evidence type="ECO:0000256" key="3">
    <source>
        <dbReference type="ARBA" id="ARBA00022679"/>
    </source>
</evidence>
<evidence type="ECO:0000313" key="8">
    <source>
        <dbReference type="EMBL" id="PKD43492.1"/>
    </source>
</evidence>
<comment type="catalytic activity">
    <reaction evidence="6">
        <text>a 6-O-methyl-2'-deoxyguanosine in DNA + L-cysteinyl-[protein] = S-methyl-L-cysteinyl-[protein] + a 2'-deoxyguanosine in DNA</text>
        <dbReference type="Rhea" id="RHEA:24000"/>
        <dbReference type="Rhea" id="RHEA-COMP:10131"/>
        <dbReference type="Rhea" id="RHEA-COMP:10132"/>
        <dbReference type="Rhea" id="RHEA-COMP:11367"/>
        <dbReference type="Rhea" id="RHEA-COMP:11368"/>
        <dbReference type="ChEBI" id="CHEBI:29950"/>
        <dbReference type="ChEBI" id="CHEBI:82612"/>
        <dbReference type="ChEBI" id="CHEBI:85445"/>
        <dbReference type="ChEBI" id="CHEBI:85448"/>
        <dbReference type="EC" id="2.1.1.63"/>
    </reaction>
</comment>
<name>A0A2N0VH13_9BACT</name>
<reference evidence="8 9" key="1">
    <citation type="submission" date="2017-11" db="EMBL/GenBank/DDBJ databases">
        <title>Rhodohalobacter 15182 sp. nov., isolated from a salt lake.</title>
        <authorList>
            <person name="Han S."/>
        </authorList>
    </citation>
    <scope>NUCLEOTIDE SEQUENCE [LARGE SCALE GENOMIC DNA]</scope>
    <source>
        <strain evidence="8 9">15182</strain>
    </source>
</reference>
<proteinExistence type="predicted"/>
<evidence type="ECO:0000256" key="5">
    <source>
        <dbReference type="ARBA" id="ARBA00023204"/>
    </source>
</evidence>
<keyword evidence="5" id="KW-0234">DNA repair</keyword>
<dbReference type="EMBL" id="PISP01000002">
    <property type="protein sequence ID" value="PKD43492.1"/>
    <property type="molecule type" value="Genomic_DNA"/>
</dbReference>
<dbReference type="RefSeq" id="WP_101073033.1">
    <property type="nucleotide sequence ID" value="NZ_PISP01000002.1"/>
</dbReference>
<dbReference type="CDD" id="cd06445">
    <property type="entry name" value="ATase"/>
    <property type="match status" value="1"/>
</dbReference>
<dbReference type="SUPFAM" id="SSF53155">
    <property type="entry name" value="Methylated DNA-protein cysteine methyltransferase domain"/>
    <property type="match status" value="1"/>
</dbReference>
<comment type="caution">
    <text evidence="8">The sequence shown here is derived from an EMBL/GenBank/DDBJ whole genome shotgun (WGS) entry which is preliminary data.</text>
</comment>
<keyword evidence="4" id="KW-0227">DNA damage</keyword>